<keyword evidence="12" id="KW-1185">Reference proteome</keyword>
<feature type="transmembrane region" description="Helical" evidence="10">
    <location>
        <begin position="103"/>
        <end position="125"/>
    </location>
</feature>
<evidence type="ECO:0000313" key="11">
    <source>
        <dbReference type="EMBL" id="OAY30644.1"/>
    </source>
</evidence>
<comment type="similarity">
    <text evidence="2 10">Belongs to the SWEET sugar transporter family.</text>
</comment>
<feature type="transmembrane region" description="Helical" evidence="10">
    <location>
        <begin position="45"/>
        <end position="63"/>
    </location>
</feature>
<dbReference type="OrthoDB" id="409725at2759"/>
<name>A0A2C9UJY4_MANES</name>
<dbReference type="Gramene" id="Manes.14G047700.1.v8.1">
    <property type="protein sequence ID" value="Manes.14G047700.1.v8.1.CDS"/>
    <property type="gene ID" value="Manes.14G047700.v8.1"/>
</dbReference>
<feature type="transmembrane region" description="Helical" evidence="10">
    <location>
        <begin position="6"/>
        <end position="33"/>
    </location>
</feature>
<sequence length="279" mass="31806">MALHLTWDFIFGVMANIISAMVCLAPLPTFYQICKKKTSEGFQSIPYVIALFSAMLWLFYALFDGNSTLLVTINSFTFFMEIGYITVYIIYATKKDRMFTIKLLLFFNVFGFGMISIFTLFLTHGRQRVDVLGWICMIFALCVFVAPMGIMRKVIKTKSVEFMPFSLSFFLTLTAVMWFFYGFLKKDLYVAIPNTLGFLFGIAQMVLYLIYRNPKKLPAEEPKLSELSDHIVDVAKLSAICSEINTVAVPQLNDNGNNVGDQKIKEETEKTNLELDVVV</sequence>
<dbReference type="Proteomes" id="UP000091857">
    <property type="component" value="Chromosome 14"/>
</dbReference>
<dbReference type="FunFam" id="1.20.1280.290:FF:000001">
    <property type="entry name" value="Bidirectional sugar transporter SWEET"/>
    <property type="match status" value="1"/>
</dbReference>
<evidence type="ECO:0000256" key="2">
    <source>
        <dbReference type="ARBA" id="ARBA00007809"/>
    </source>
</evidence>
<dbReference type="Pfam" id="PF03083">
    <property type="entry name" value="MtN3_slv"/>
    <property type="match status" value="2"/>
</dbReference>
<protein>
    <recommendedName>
        <fullName evidence="10">Bidirectional sugar transporter SWEET</fullName>
    </recommendedName>
</protein>
<evidence type="ECO:0000256" key="3">
    <source>
        <dbReference type="ARBA" id="ARBA00022448"/>
    </source>
</evidence>
<reference evidence="12" key="1">
    <citation type="journal article" date="2016" name="Nat. Biotechnol.">
        <title>Sequencing wild and cultivated cassava and related species reveals extensive interspecific hybridization and genetic diversity.</title>
        <authorList>
            <person name="Bredeson J.V."/>
            <person name="Lyons J.B."/>
            <person name="Prochnik S.E."/>
            <person name="Wu G.A."/>
            <person name="Ha C.M."/>
            <person name="Edsinger-Gonzales E."/>
            <person name="Grimwood J."/>
            <person name="Schmutz J."/>
            <person name="Rabbi I.Y."/>
            <person name="Egesi C."/>
            <person name="Nauluvula P."/>
            <person name="Lebot V."/>
            <person name="Ndunguru J."/>
            <person name="Mkamilo G."/>
            <person name="Bart R.S."/>
            <person name="Setter T.L."/>
            <person name="Gleadow R.M."/>
            <person name="Kulakow P."/>
            <person name="Ferguson M.E."/>
            <person name="Rounsley S."/>
            <person name="Rokhsar D.S."/>
        </authorList>
    </citation>
    <scope>NUCLEOTIDE SEQUENCE [LARGE SCALE GENOMIC DNA]</scope>
    <source>
        <strain evidence="12">cv. AM560-2</strain>
    </source>
</reference>
<dbReference type="EMBL" id="CM004400">
    <property type="protein sequence ID" value="OAY30644.1"/>
    <property type="molecule type" value="Genomic_DNA"/>
</dbReference>
<keyword evidence="6 10" id="KW-0812">Transmembrane</keyword>
<feature type="transmembrane region" description="Helical" evidence="10">
    <location>
        <begin position="131"/>
        <end position="150"/>
    </location>
</feature>
<gene>
    <name evidence="11" type="ORF">MANES_14G047700v8</name>
</gene>
<feature type="transmembrane region" description="Helical" evidence="10">
    <location>
        <begin position="190"/>
        <end position="211"/>
    </location>
</feature>
<evidence type="ECO:0000256" key="4">
    <source>
        <dbReference type="ARBA" id="ARBA00022475"/>
    </source>
</evidence>
<evidence type="ECO:0000256" key="1">
    <source>
        <dbReference type="ARBA" id="ARBA00004651"/>
    </source>
</evidence>
<comment type="function">
    <text evidence="10">Mediates both low-affinity uptake and efflux of sugar across the membrane.</text>
</comment>
<accession>A0A2C9UJY4</accession>
<evidence type="ECO:0000256" key="8">
    <source>
        <dbReference type="ARBA" id="ARBA00022989"/>
    </source>
</evidence>
<dbReference type="InterPro" id="IPR047664">
    <property type="entry name" value="SWEET"/>
</dbReference>
<comment type="caution">
    <text evidence="11">The sequence shown here is derived from an EMBL/GenBank/DDBJ whole genome shotgun (WGS) entry which is preliminary data.</text>
</comment>
<feature type="transmembrane region" description="Helical" evidence="10">
    <location>
        <begin position="69"/>
        <end position="91"/>
    </location>
</feature>
<dbReference type="InterPro" id="IPR004316">
    <property type="entry name" value="SWEET_rpt"/>
</dbReference>
<evidence type="ECO:0000256" key="9">
    <source>
        <dbReference type="ARBA" id="ARBA00023136"/>
    </source>
</evidence>
<keyword evidence="9 10" id="KW-0472">Membrane</keyword>
<dbReference type="FunFam" id="1.20.1280.290:FF:000003">
    <property type="entry name" value="Bidirectional sugar transporter SWEET"/>
    <property type="match status" value="1"/>
</dbReference>
<dbReference type="GO" id="GO:0008515">
    <property type="term" value="F:sucrose transmembrane transporter activity"/>
    <property type="evidence" value="ECO:0007669"/>
    <property type="project" value="UniProtKB-ARBA"/>
</dbReference>
<dbReference type="GO" id="GO:0008643">
    <property type="term" value="P:carbohydrate transport"/>
    <property type="evidence" value="ECO:0000318"/>
    <property type="project" value="GO_Central"/>
</dbReference>
<feature type="transmembrane region" description="Helical" evidence="10">
    <location>
        <begin position="162"/>
        <end position="184"/>
    </location>
</feature>
<keyword evidence="3 10" id="KW-0813">Transport</keyword>
<dbReference type="GO" id="GO:0005886">
    <property type="term" value="C:plasma membrane"/>
    <property type="evidence" value="ECO:0007669"/>
    <property type="project" value="UniProtKB-SubCell"/>
</dbReference>
<proteinExistence type="inferred from homology"/>
<evidence type="ECO:0000256" key="6">
    <source>
        <dbReference type="ARBA" id="ARBA00022692"/>
    </source>
</evidence>
<dbReference type="AlphaFoldDB" id="A0A2C9UJY4"/>
<dbReference type="GO" id="GO:0051119">
    <property type="term" value="F:sugar transmembrane transporter activity"/>
    <property type="evidence" value="ECO:0000318"/>
    <property type="project" value="GO_Central"/>
</dbReference>
<evidence type="ECO:0000256" key="7">
    <source>
        <dbReference type="ARBA" id="ARBA00022737"/>
    </source>
</evidence>
<keyword evidence="7" id="KW-0677">Repeat</keyword>
<evidence type="ECO:0000256" key="10">
    <source>
        <dbReference type="RuleBase" id="RU910715"/>
    </source>
</evidence>
<evidence type="ECO:0000256" key="5">
    <source>
        <dbReference type="ARBA" id="ARBA00022597"/>
    </source>
</evidence>
<evidence type="ECO:0000313" key="12">
    <source>
        <dbReference type="Proteomes" id="UP000091857"/>
    </source>
</evidence>
<dbReference type="PANTHER" id="PTHR10791:SF165">
    <property type="entry name" value="BIDIRECTIONAL SUGAR TRANSPORTER SWEET10"/>
    <property type="match status" value="1"/>
</dbReference>
<keyword evidence="5 10" id="KW-0762">Sugar transport</keyword>
<organism evidence="11 12">
    <name type="scientific">Manihot esculenta</name>
    <name type="common">Cassava</name>
    <name type="synonym">Jatropha manihot</name>
    <dbReference type="NCBI Taxonomy" id="3983"/>
    <lineage>
        <taxon>Eukaryota</taxon>
        <taxon>Viridiplantae</taxon>
        <taxon>Streptophyta</taxon>
        <taxon>Embryophyta</taxon>
        <taxon>Tracheophyta</taxon>
        <taxon>Spermatophyta</taxon>
        <taxon>Magnoliopsida</taxon>
        <taxon>eudicotyledons</taxon>
        <taxon>Gunneridae</taxon>
        <taxon>Pentapetalae</taxon>
        <taxon>rosids</taxon>
        <taxon>fabids</taxon>
        <taxon>Malpighiales</taxon>
        <taxon>Euphorbiaceae</taxon>
        <taxon>Crotonoideae</taxon>
        <taxon>Manihoteae</taxon>
        <taxon>Manihot</taxon>
    </lineage>
</organism>
<keyword evidence="8 10" id="KW-1133">Transmembrane helix</keyword>
<dbReference type="GO" id="GO:0016020">
    <property type="term" value="C:membrane"/>
    <property type="evidence" value="ECO:0000318"/>
    <property type="project" value="GO_Central"/>
</dbReference>
<dbReference type="Gene3D" id="1.20.1280.290">
    <property type="match status" value="2"/>
</dbReference>
<comment type="subcellular location">
    <subcellularLocation>
        <location evidence="1 10">Cell membrane</location>
        <topology evidence="1 10">Multi-pass membrane protein</topology>
    </subcellularLocation>
</comment>
<keyword evidence="4" id="KW-1003">Cell membrane</keyword>
<dbReference type="PANTHER" id="PTHR10791">
    <property type="entry name" value="RAG1-ACTIVATING PROTEIN 1"/>
    <property type="match status" value="1"/>
</dbReference>